<evidence type="ECO:0000313" key="2">
    <source>
        <dbReference type="Proteomes" id="UP000824927"/>
    </source>
</evidence>
<gene>
    <name evidence="1" type="ORF">KUV31_03315</name>
</gene>
<dbReference type="RefSeq" id="WP_222404500.1">
    <property type="nucleotide sequence ID" value="NZ_JAHVKP010000001.1"/>
</dbReference>
<sequence length="137" mass="14718">MSKSNNSTVLDLPLPARRHETLGLVMIRRLAGHGLSDARATMLALDAAGPRFRKLLLLTRTLVTELARSSRRKIYLAPCCAAGMTRDEGLIMSLIGGAGLDVSEALTDNTQPNTAIASAHALGEELSEIALARGWRR</sequence>
<protein>
    <submittedName>
        <fullName evidence="1">Uncharacterized protein</fullName>
    </submittedName>
</protein>
<organism evidence="1 2">
    <name type="scientific">Qipengyuania aquimaris</name>
    <dbReference type="NCBI Taxonomy" id="255984"/>
    <lineage>
        <taxon>Bacteria</taxon>
        <taxon>Pseudomonadati</taxon>
        <taxon>Pseudomonadota</taxon>
        <taxon>Alphaproteobacteria</taxon>
        <taxon>Sphingomonadales</taxon>
        <taxon>Erythrobacteraceae</taxon>
        <taxon>Qipengyuania</taxon>
    </lineage>
</organism>
<dbReference type="Proteomes" id="UP000824927">
    <property type="component" value="Unassembled WGS sequence"/>
</dbReference>
<dbReference type="EMBL" id="JAHVKP010000001">
    <property type="protein sequence ID" value="MBY6217366.1"/>
    <property type="molecule type" value="Genomic_DNA"/>
</dbReference>
<name>A0A9Q3RZL2_9SPHN</name>
<proteinExistence type="predicted"/>
<dbReference type="InterPro" id="IPR046736">
    <property type="entry name" value="DUF6628"/>
</dbReference>
<accession>A0A9Q3RZL2</accession>
<reference evidence="1" key="1">
    <citation type="submission" date="2021-06" db="EMBL/GenBank/DDBJ databases">
        <title>50 bacteria genomes isolated from Dapeng, Shenzhen, China.</title>
        <authorList>
            <person name="Zheng W."/>
            <person name="Yu S."/>
            <person name="Huang Y."/>
        </authorList>
    </citation>
    <scope>NUCLEOTIDE SEQUENCE</scope>
    <source>
        <strain evidence="1">DP4N28-2</strain>
    </source>
</reference>
<dbReference type="AlphaFoldDB" id="A0A9Q3RZL2"/>
<dbReference type="Pfam" id="PF20333">
    <property type="entry name" value="DUF6628"/>
    <property type="match status" value="1"/>
</dbReference>
<evidence type="ECO:0000313" key="1">
    <source>
        <dbReference type="EMBL" id="MBY6217366.1"/>
    </source>
</evidence>
<comment type="caution">
    <text evidence="1">The sequence shown here is derived from an EMBL/GenBank/DDBJ whole genome shotgun (WGS) entry which is preliminary data.</text>
</comment>